<evidence type="ECO:0000313" key="3">
    <source>
        <dbReference type="Proteomes" id="UP000308549"/>
    </source>
</evidence>
<gene>
    <name evidence="2" type="ORF">B0A50_01042</name>
</gene>
<keyword evidence="1" id="KW-0732">Signal</keyword>
<name>A0A4U0UCB1_9PEZI</name>
<organism evidence="2 3">
    <name type="scientific">Salinomyces thailandicus</name>
    <dbReference type="NCBI Taxonomy" id="706561"/>
    <lineage>
        <taxon>Eukaryota</taxon>
        <taxon>Fungi</taxon>
        <taxon>Dikarya</taxon>
        <taxon>Ascomycota</taxon>
        <taxon>Pezizomycotina</taxon>
        <taxon>Dothideomycetes</taxon>
        <taxon>Dothideomycetidae</taxon>
        <taxon>Mycosphaerellales</taxon>
        <taxon>Teratosphaeriaceae</taxon>
        <taxon>Salinomyces</taxon>
    </lineage>
</organism>
<evidence type="ECO:0000313" key="2">
    <source>
        <dbReference type="EMBL" id="TKA32817.1"/>
    </source>
</evidence>
<reference evidence="2 3" key="1">
    <citation type="submission" date="2017-03" db="EMBL/GenBank/DDBJ databases">
        <title>Genomes of endolithic fungi from Antarctica.</title>
        <authorList>
            <person name="Coleine C."/>
            <person name="Masonjones S."/>
            <person name="Stajich J.E."/>
        </authorList>
    </citation>
    <scope>NUCLEOTIDE SEQUENCE [LARGE SCALE GENOMIC DNA]</scope>
    <source>
        <strain evidence="2 3">CCFEE 6315</strain>
    </source>
</reference>
<protein>
    <recommendedName>
        <fullName evidence="4">Secreted protein</fullName>
    </recommendedName>
</protein>
<feature type="signal peptide" evidence="1">
    <location>
        <begin position="1"/>
        <end position="18"/>
    </location>
</feature>
<dbReference type="EMBL" id="NAJL01000004">
    <property type="protein sequence ID" value="TKA32817.1"/>
    <property type="molecule type" value="Genomic_DNA"/>
</dbReference>
<feature type="chain" id="PRO_5020812273" description="Secreted protein" evidence="1">
    <location>
        <begin position="19"/>
        <end position="237"/>
    </location>
</feature>
<comment type="caution">
    <text evidence="2">The sequence shown here is derived from an EMBL/GenBank/DDBJ whole genome shotgun (WGS) entry which is preliminary data.</text>
</comment>
<evidence type="ECO:0008006" key="4">
    <source>
        <dbReference type="Google" id="ProtNLM"/>
    </source>
</evidence>
<accession>A0A4U0UCB1</accession>
<dbReference type="Proteomes" id="UP000308549">
    <property type="component" value="Unassembled WGS sequence"/>
</dbReference>
<dbReference type="AlphaFoldDB" id="A0A4U0UCB1"/>
<sequence length="237" mass="23836">MPILLPATIPAWVGAGGAAVCVQEDELVDALCDKADTVAVDKEAEDVVNLTVELDATRAPELTACGGNVTDDVVSDAADVGATIPGATVLGGSTIVLGDKVVLNVADVNVGRIVELLVVFAKGAETFANGVKLSDAALDEDAALETGSDVDAVLLPGPNTISGVGNSEVELDSAELNDDEVPTAANVVDSAGVSTLLKAALLRSELDDSDVSTGSMSVVVRVTTTVRREAASAGPKL</sequence>
<keyword evidence="3" id="KW-1185">Reference proteome</keyword>
<proteinExistence type="predicted"/>
<evidence type="ECO:0000256" key="1">
    <source>
        <dbReference type="SAM" id="SignalP"/>
    </source>
</evidence>